<evidence type="ECO:0000256" key="6">
    <source>
        <dbReference type="SAM" id="Phobius"/>
    </source>
</evidence>
<dbReference type="Pfam" id="PF09924">
    <property type="entry name" value="LPG_synthase_C"/>
    <property type="match status" value="1"/>
</dbReference>
<evidence type="ECO:0000256" key="1">
    <source>
        <dbReference type="ARBA" id="ARBA00004651"/>
    </source>
</evidence>
<evidence type="ECO:0000256" key="5">
    <source>
        <dbReference type="ARBA" id="ARBA00023136"/>
    </source>
</evidence>
<reference evidence="8 9" key="1">
    <citation type="submission" date="2015-08" db="EMBL/GenBank/DDBJ databases">
        <authorList>
            <person name="Babu N.S."/>
            <person name="Beckwith C.J."/>
            <person name="Beseler K.G."/>
            <person name="Brison A."/>
            <person name="Carone J.V."/>
            <person name="Caskin T.P."/>
            <person name="Diamond M."/>
            <person name="Durham M.E."/>
            <person name="Foxe J.M."/>
            <person name="Go M."/>
            <person name="Henderson B.A."/>
            <person name="Jones I.B."/>
            <person name="McGettigan J.A."/>
            <person name="Micheletti S.J."/>
            <person name="Nasrallah M.E."/>
            <person name="Ortiz D."/>
            <person name="Piller C.R."/>
            <person name="Privatt S.R."/>
            <person name="Schneider S.L."/>
            <person name="Sharp S."/>
            <person name="Smith T.C."/>
            <person name="Stanton J.D."/>
            <person name="Ullery H.E."/>
            <person name="Wilson R.J."/>
            <person name="Serrano M.G."/>
            <person name="Buck G."/>
            <person name="Lee V."/>
            <person name="Wang Y."/>
            <person name="Carvalho R."/>
            <person name="Voegtly L."/>
            <person name="Shi R."/>
            <person name="Duckworth R."/>
            <person name="Johnson A."/>
            <person name="Loviza R."/>
            <person name="Walstead R."/>
            <person name="Shah Z."/>
            <person name="Kiflezghi M."/>
            <person name="Wade K."/>
            <person name="Ball S.L."/>
            <person name="Bradley K.W."/>
            <person name="Asai D.J."/>
            <person name="Bowman C.A."/>
            <person name="Russell D.A."/>
            <person name="Pope W.H."/>
            <person name="Jacobs-Sera D."/>
            <person name="Hendrix R.W."/>
            <person name="Hatfull G.F."/>
        </authorList>
    </citation>
    <scope>NUCLEOTIDE SEQUENCE [LARGE SCALE GENOMIC DNA]</scope>
    <source>
        <strain evidence="8 9">DSM 27710</strain>
    </source>
</reference>
<sequence length="466" mass="51598">MGLEPGSNDHARALEILRAHGWNATSFQVLEPGVDYWFDGSDACVAYVDTGRAWVVAGAPIVAEDRMGEVARRFEEEARRRGRRVRYFATEDRFHQRIRLSRLRIGEQPVWDPAEWEETLRASASLREQLRRSRAKGVRVRLVPAEEIVEPDGEVRQAIDRLITRWMRAKQMAPMGFLVAVHPFSFSSERRYFVAERAGAVVGFLAAVPVYARGGWLFEDLLRDPQAPNGTTELLVDAAMRTIAAEGSRYATLGLAPLAGASGWLLAAARLTRRLYDFGGLRRFKARLRPSRWEPIYLAWPEGEGEILPLVDSLAAFARGGLLRFGLETLLRGPTIVIEGLAVGLVPWTLLLASASVPRWFPTAAAKWAWVGFDVGLCVGLFALTRRWRPRLATAIATAVTADAALTWIQALVHNAPRIEGPLEAAVTAAGVLAPTVAAPLLWRARWHRQAVTAPVEEGANRPART</sequence>
<keyword evidence="4 6" id="KW-1133">Transmembrane helix</keyword>
<dbReference type="PANTHER" id="PTHR34697:SF2">
    <property type="entry name" value="PHOSPHATIDYLGLYCEROL LYSYLTRANSFERASE"/>
    <property type="match status" value="1"/>
</dbReference>
<proteinExistence type="predicted"/>
<feature type="transmembrane region" description="Helical" evidence="6">
    <location>
        <begin position="425"/>
        <end position="443"/>
    </location>
</feature>
<feature type="transmembrane region" description="Helical" evidence="6">
    <location>
        <begin position="368"/>
        <end position="385"/>
    </location>
</feature>
<evidence type="ECO:0000259" key="7">
    <source>
        <dbReference type="Pfam" id="PF09924"/>
    </source>
</evidence>
<keyword evidence="2" id="KW-1003">Cell membrane</keyword>
<protein>
    <recommendedName>
        <fullName evidence="7">Phosphatidylglycerol lysyltransferase C-terminal domain-containing protein</fullName>
    </recommendedName>
</protein>
<dbReference type="PATRIC" id="fig|1391653.3.peg.2747"/>
<comment type="subcellular location">
    <subcellularLocation>
        <location evidence="1">Cell membrane</location>
        <topology evidence="1">Multi-pass membrane protein</topology>
    </subcellularLocation>
</comment>
<dbReference type="OrthoDB" id="594838at2"/>
<organism evidence="8 9">
    <name type="scientific">Vulgatibacter incomptus</name>
    <dbReference type="NCBI Taxonomy" id="1391653"/>
    <lineage>
        <taxon>Bacteria</taxon>
        <taxon>Pseudomonadati</taxon>
        <taxon>Myxococcota</taxon>
        <taxon>Myxococcia</taxon>
        <taxon>Myxococcales</taxon>
        <taxon>Cystobacterineae</taxon>
        <taxon>Vulgatibacteraceae</taxon>
        <taxon>Vulgatibacter</taxon>
    </lineage>
</organism>
<gene>
    <name evidence="8" type="ORF">AKJ08_2646</name>
</gene>
<dbReference type="GO" id="GO:0055091">
    <property type="term" value="P:phospholipid homeostasis"/>
    <property type="evidence" value="ECO:0007669"/>
    <property type="project" value="TreeGrafter"/>
</dbReference>
<evidence type="ECO:0000313" key="9">
    <source>
        <dbReference type="Proteomes" id="UP000055590"/>
    </source>
</evidence>
<dbReference type="RefSeq" id="WP_082343142.1">
    <property type="nucleotide sequence ID" value="NZ_CP012332.1"/>
</dbReference>
<evidence type="ECO:0000256" key="2">
    <source>
        <dbReference type="ARBA" id="ARBA00022475"/>
    </source>
</evidence>
<dbReference type="Proteomes" id="UP000055590">
    <property type="component" value="Chromosome"/>
</dbReference>
<dbReference type="InterPro" id="IPR051211">
    <property type="entry name" value="PG_lysyltransferase"/>
</dbReference>
<dbReference type="AlphaFoldDB" id="A0A0K1PGN1"/>
<dbReference type="STRING" id="1391653.AKJ08_2646"/>
<dbReference type="PANTHER" id="PTHR34697">
    <property type="entry name" value="PHOSPHATIDYLGLYCEROL LYSYLTRANSFERASE"/>
    <property type="match status" value="1"/>
</dbReference>
<evidence type="ECO:0000256" key="3">
    <source>
        <dbReference type="ARBA" id="ARBA00022692"/>
    </source>
</evidence>
<dbReference type="InterPro" id="IPR016181">
    <property type="entry name" value="Acyl_CoA_acyltransferase"/>
</dbReference>
<keyword evidence="3 6" id="KW-0812">Transmembrane</keyword>
<dbReference type="EMBL" id="CP012332">
    <property type="protein sequence ID" value="AKU92259.1"/>
    <property type="molecule type" value="Genomic_DNA"/>
</dbReference>
<feature type="transmembrane region" description="Helical" evidence="6">
    <location>
        <begin position="336"/>
        <end position="356"/>
    </location>
</feature>
<dbReference type="SUPFAM" id="SSF55729">
    <property type="entry name" value="Acyl-CoA N-acyltransferases (Nat)"/>
    <property type="match status" value="1"/>
</dbReference>
<keyword evidence="5 6" id="KW-0472">Membrane</keyword>
<feature type="domain" description="Phosphatidylglycerol lysyltransferase C-terminal" evidence="7">
    <location>
        <begin position="17"/>
        <end position="299"/>
    </location>
</feature>
<feature type="transmembrane region" description="Helical" evidence="6">
    <location>
        <begin position="250"/>
        <end position="269"/>
    </location>
</feature>
<dbReference type="GO" id="GO:0016755">
    <property type="term" value="F:aminoacyltransferase activity"/>
    <property type="evidence" value="ECO:0007669"/>
    <property type="project" value="TreeGrafter"/>
</dbReference>
<feature type="transmembrane region" description="Helical" evidence="6">
    <location>
        <begin position="392"/>
        <end position="413"/>
    </location>
</feature>
<dbReference type="InterPro" id="IPR024320">
    <property type="entry name" value="LPG_synthase_C"/>
</dbReference>
<name>A0A0K1PGN1_9BACT</name>
<dbReference type="GO" id="GO:0005886">
    <property type="term" value="C:plasma membrane"/>
    <property type="evidence" value="ECO:0007669"/>
    <property type="project" value="UniProtKB-SubCell"/>
</dbReference>
<evidence type="ECO:0000256" key="4">
    <source>
        <dbReference type="ARBA" id="ARBA00022989"/>
    </source>
</evidence>
<evidence type="ECO:0000313" key="8">
    <source>
        <dbReference type="EMBL" id="AKU92259.1"/>
    </source>
</evidence>
<dbReference type="KEGG" id="vin:AKJ08_2646"/>
<keyword evidence="9" id="KW-1185">Reference proteome</keyword>
<accession>A0A0K1PGN1</accession>